<dbReference type="RefSeq" id="WP_034423018.1">
    <property type="nucleotide sequence ID" value="NZ_CP045798.1"/>
</dbReference>
<dbReference type="EMBL" id="CP045798">
    <property type="protein sequence ID" value="QNB45406.1"/>
    <property type="molecule type" value="Genomic_DNA"/>
</dbReference>
<dbReference type="AlphaFoldDB" id="A0A7G6E002"/>
<sequence>MQFVYRFEIHPIHEQEQKLFYILKLCRKLYNHALNERKTAYKESGQGLTYCQQQNALPIFVEANPEYKKVHSQVLQDVLHRLDFAFQRYFAKEAGYPRFKNRDHYRSFTYPQVDAVKKTFSQPGFIFLSKIGFVKIKAHREFPAGSVSRVNVKYHGGKWYVNLTAEIPETKPVPVYKNVVGIDMGLSHFAALSDGTIVDPPKYFRQSEKKLARAQRRLSRKKKGSNNRGKAKEKVAKIHAKIANQRKDFLHKTSAAIVKQFDVVVMEDLRVKNMVRNHRLAKSIYDAGWGQFQKYVGYKCQRYGKVFVLVDPKGTSQTCLCGENVPKDLSIRIHECPACGLVMDRDLVSAKLILERGLEKIARV</sequence>
<evidence type="ECO:0000256" key="4">
    <source>
        <dbReference type="ARBA" id="ARBA00022723"/>
    </source>
</evidence>
<feature type="region of interest" description="Disordered" evidence="8">
    <location>
        <begin position="214"/>
        <end position="234"/>
    </location>
</feature>
<protein>
    <submittedName>
        <fullName evidence="12">IS200/IS605 family element transposase accessory protein TnpB</fullName>
    </submittedName>
</protein>
<organism evidence="12 13">
    <name type="scientific">Thermanaerosceptrum fracticalcis</name>
    <dbReference type="NCBI Taxonomy" id="1712410"/>
    <lineage>
        <taxon>Bacteria</taxon>
        <taxon>Bacillati</taxon>
        <taxon>Bacillota</taxon>
        <taxon>Clostridia</taxon>
        <taxon>Eubacteriales</taxon>
        <taxon>Peptococcaceae</taxon>
        <taxon>Thermanaerosceptrum</taxon>
    </lineage>
</organism>
<dbReference type="InterPro" id="IPR001959">
    <property type="entry name" value="Transposase"/>
</dbReference>
<accession>A0A7G6E002</accession>
<evidence type="ECO:0000256" key="8">
    <source>
        <dbReference type="SAM" id="MobiDB-lite"/>
    </source>
</evidence>
<dbReference type="InterPro" id="IPR010095">
    <property type="entry name" value="Cas12f1-like_TNB"/>
</dbReference>
<evidence type="ECO:0000256" key="7">
    <source>
        <dbReference type="ARBA" id="ARBA00023172"/>
    </source>
</evidence>
<evidence type="ECO:0000256" key="6">
    <source>
        <dbReference type="ARBA" id="ARBA00023125"/>
    </source>
</evidence>
<feature type="compositionally biased region" description="Basic residues" evidence="8">
    <location>
        <begin position="214"/>
        <end position="229"/>
    </location>
</feature>
<proteinExistence type="inferred from homology"/>
<evidence type="ECO:0000256" key="1">
    <source>
        <dbReference type="ARBA" id="ARBA00008761"/>
    </source>
</evidence>
<keyword evidence="4" id="KW-0479">Metal-binding</keyword>
<keyword evidence="5" id="KW-0862">Zinc</keyword>
<keyword evidence="3" id="KW-0815">Transposition</keyword>
<dbReference type="GO" id="GO:0046872">
    <property type="term" value="F:metal ion binding"/>
    <property type="evidence" value="ECO:0007669"/>
    <property type="project" value="UniProtKB-KW"/>
</dbReference>
<evidence type="ECO:0000259" key="9">
    <source>
        <dbReference type="Pfam" id="PF01385"/>
    </source>
</evidence>
<dbReference type="GO" id="GO:0032196">
    <property type="term" value="P:transposition"/>
    <property type="evidence" value="ECO:0007669"/>
    <property type="project" value="UniProtKB-KW"/>
</dbReference>
<dbReference type="InterPro" id="IPR021027">
    <property type="entry name" value="Transposase_put_HTH"/>
</dbReference>
<evidence type="ECO:0000256" key="2">
    <source>
        <dbReference type="ARBA" id="ARBA00011044"/>
    </source>
</evidence>
<reference evidence="12 13" key="1">
    <citation type="journal article" date="2019" name="Front. Microbiol.">
        <title>Thermoanaerosceptrum fracticalcis gen. nov. sp. nov., a Novel Fumarate-Fermenting Microorganism From a Deep Fractured Carbonate Aquifer of the US Great Basin.</title>
        <authorList>
            <person name="Hamilton-Brehm S.D."/>
            <person name="Stewart L.E."/>
            <person name="Zavarin M."/>
            <person name="Caldwell M."/>
            <person name="Lawson P.A."/>
            <person name="Onstott T.C."/>
            <person name="Grzymski J."/>
            <person name="Neveux I."/>
            <person name="Lollar B.S."/>
            <person name="Russell C.E."/>
            <person name="Moser D.P."/>
        </authorList>
    </citation>
    <scope>NUCLEOTIDE SEQUENCE [LARGE SCALE GENOMIC DNA]</scope>
    <source>
        <strain evidence="12 13">DRI-13</strain>
    </source>
</reference>
<dbReference type="PANTHER" id="PTHR30405">
    <property type="entry name" value="TRANSPOSASE"/>
    <property type="match status" value="1"/>
</dbReference>
<dbReference type="Pfam" id="PF12323">
    <property type="entry name" value="HTH_OrfB_IS605"/>
    <property type="match status" value="1"/>
</dbReference>
<evidence type="ECO:0000259" key="11">
    <source>
        <dbReference type="Pfam" id="PF12323"/>
    </source>
</evidence>
<evidence type="ECO:0000313" key="12">
    <source>
        <dbReference type="EMBL" id="QNB45406.1"/>
    </source>
</evidence>
<dbReference type="PANTHER" id="PTHR30405:SF25">
    <property type="entry name" value="RNA-GUIDED DNA ENDONUCLEASE INSQ-RELATED"/>
    <property type="match status" value="1"/>
</dbReference>
<dbReference type="NCBIfam" id="NF040570">
    <property type="entry name" value="guided_TnpB"/>
    <property type="match status" value="1"/>
</dbReference>
<dbReference type="KEGG" id="tfr:BR63_03195"/>
<feature type="domain" description="Transposase putative helix-turn-helix" evidence="11">
    <location>
        <begin position="1"/>
        <end position="45"/>
    </location>
</feature>
<evidence type="ECO:0000259" key="10">
    <source>
        <dbReference type="Pfam" id="PF07282"/>
    </source>
</evidence>
<keyword evidence="7" id="KW-0233">DNA recombination</keyword>
<evidence type="ECO:0000313" key="13">
    <source>
        <dbReference type="Proteomes" id="UP000515847"/>
    </source>
</evidence>
<evidence type="ECO:0000256" key="3">
    <source>
        <dbReference type="ARBA" id="ARBA00022578"/>
    </source>
</evidence>
<name>A0A7G6E002_THEFR</name>
<dbReference type="InterPro" id="IPR051399">
    <property type="entry name" value="RNA-guided_DNA_endo/Transpos"/>
</dbReference>
<feature type="domain" description="Probable transposase IS891/IS1136/IS1341" evidence="9">
    <location>
        <begin position="166"/>
        <end position="277"/>
    </location>
</feature>
<keyword evidence="13" id="KW-1185">Reference proteome</keyword>
<comment type="similarity">
    <text evidence="1">In the C-terminal section; belongs to the transposase 35 family.</text>
</comment>
<keyword evidence="6" id="KW-0238">DNA-binding</keyword>
<dbReference type="NCBIfam" id="TIGR01766">
    <property type="entry name" value="IS200/IS605 family accessory protein TnpB-like domain"/>
    <property type="match status" value="1"/>
</dbReference>
<dbReference type="Pfam" id="PF07282">
    <property type="entry name" value="Cas12f1-like_TNB"/>
    <property type="match status" value="1"/>
</dbReference>
<dbReference type="Proteomes" id="UP000515847">
    <property type="component" value="Chromosome"/>
</dbReference>
<dbReference type="GO" id="GO:0003677">
    <property type="term" value="F:DNA binding"/>
    <property type="evidence" value="ECO:0007669"/>
    <property type="project" value="UniProtKB-KW"/>
</dbReference>
<feature type="domain" description="Cas12f1-like TNB" evidence="10">
    <location>
        <begin position="289"/>
        <end position="353"/>
    </location>
</feature>
<comment type="similarity">
    <text evidence="2">In the N-terminal section; belongs to the transposase 2 family.</text>
</comment>
<dbReference type="Pfam" id="PF01385">
    <property type="entry name" value="OrfB_IS605"/>
    <property type="match status" value="1"/>
</dbReference>
<evidence type="ECO:0000256" key="5">
    <source>
        <dbReference type="ARBA" id="ARBA00022833"/>
    </source>
</evidence>
<dbReference type="OrthoDB" id="1551477at2"/>
<dbReference type="GO" id="GO:0006310">
    <property type="term" value="P:DNA recombination"/>
    <property type="evidence" value="ECO:0007669"/>
    <property type="project" value="UniProtKB-KW"/>
</dbReference>
<gene>
    <name evidence="12" type="ORF">BR63_03195</name>
</gene>